<sequence length="224" mass="24206">MKIKHHPAPAMLAAHAQGLLPTATSAALAAHVEACSYCQALCDELEQDAAKEQLGQSMALDDSLFDALLLRLDDAPADAGPAKEAPTAAQNQLTINGESFTLPRALRPLAGRVGSWRRLGSKVWSADVDLGEKAAKASFLYIDSHTRIPKHTHGGEELTLVLSGHIKDESGRYQEGDFTHLDQQHEHQPYTEDAPCLCLTVLTAPLVFTGPLGRLANPLLRLFF</sequence>
<comment type="caution">
    <text evidence="2">The sequence shown here is derived from an EMBL/GenBank/DDBJ whole genome shotgun (WGS) entry which is preliminary data.</text>
</comment>
<dbReference type="STRING" id="584787.GCA_001247655_02462"/>
<dbReference type="InterPro" id="IPR011051">
    <property type="entry name" value="RmlC_Cupin_sf"/>
</dbReference>
<evidence type="ECO:0000313" key="3">
    <source>
        <dbReference type="Proteomes" id="UP000268033"/>
    </source>
</evidence>
<proteinExistence type="predicted"/>
<organism evidence="2 3">
    <name type="scientific">Gallaecimonas pentaromativorans</name>
    <dbReference type="NCBI Taxonomy" id="584787"/>
    <lineage>
        <taxon>Bacteria</taxon>
        <taxon>Pseudomonadati</taxon>
        <taxon>Pseudomonadota</taxon>
        <taxon>Gammaproteobacteria</taxon>
        <taxon>Enterobacterales</taxon>
        <taxon>Gallaecimonadaceae</taxon>
        <taxon>Gallaecimonas</taxon>
    </lineage>
</organism>
<evidence type="ECO:0000259" key="1">
    <source>
        <dbReference type="Pfam" id="PF12973"/>
    </source>
</evidence>
<dbReference type="Pfam" id="PF12973">
    <property type="entry name" value="Cupin_7"/>
    <property type="match status" value="1"/>
</dbReference>
<accession>A0A3N1PKH1</accession>
<dbReference type="RefSeq" id="WP_123421271.1">
    <property type="nucleotide sequence ID" value="NZ_RJUL01000004.1"/>
</dbReference>
<dbReference type="Gene3D" id="2.60.120.10">
    <property type="entry name" value="Jelly Rolls"/>
    <property type="match status" value="1"/>
</dbReference>
<dbReference type="AlphaFoldDB" id="A0A3N1PKH1"/>
<reference evidence="2 3" key="1">
    <citation type="submission" date="2018-11" db="EMBL/GenBank/DDBJ databases">
        <title>Genomic Encyclopedia of Type Strains, Phase IV (KMG-IV): sequencing the most valuable type-strain genomes for metagenomic binning, comparative biology and taxonomic classification.</title>
        <authorList>
            <person name="Goeker M."/>
        </authorList>
    </citation>
    <scope>NUCLEOTIDE SEQUENCE [LARGE SCALE GENOMIC DNA]</scope>
    <source>
        <strain evidence="2 3">DSM 21945</strain>
    </source>
</reference>
<feature type="domain" description="ChrR-like cupin" evidence="1">
    <location>
        <begin position="132"/>
        <end position="202"/>
    </location>
</feature>
<dbReference type="InterPro" id="IPR041916">
    <property type="entry name" value="Anti_sigma_zinc_sf"/>
</dbReference>
<dbReference type="SUPFAM" id="SSF51182">
    <property type="entry name" value="RmlC-like cupins"/>
    <property type="match status" value="1"/>
</dbReference>
<dbReference type="InterPro" id="IPR025979">
    <property type="entry name" value="ChrR-like_cupin_dom"/>
</dbReference>
<name>A0A3N1PKH1_9GAMM</name>
<keyword evidence="3" id="KW-1185">Reference proteome</keyword>
<evidence type="ECO:0000313" key="2">
    <source>
        <dbReference type="EMBL" id="ROQ27390.1"/>
    </source>
</evidence>
<protein>
    <submittedName>
        <fullName evidence="2">ChrR-like anti-ECFsigma factor</fullName>
    </submittedName>
</protein>
<dbReference type="EMBL" id="RJUL01000004">
    <property type="protein sequence ID" value="ROQ27390.1"/>
    <property type="molecule type" value="Genomic_DNA"/>
</dbReference>
<dbReference type="InterPro" id="IPR014710">
    <property type="entry name" value="RmlC-like_jellyroll"/>
</dbReference>
<dbReference type="CDD" id="cd20301">
    <property type="entry name" value="cupin_ChrR"/>
    <property type="match status" value="1"/>
</dbReference>
<dbReference type="NCBIfam" id="TIGR02451">
    <property type="entry name" value="anti_sig_ChrR"/>
    <property type="match status" value="1"/>
</dbReference>
<dbReference type="Gene3D" id="1.10.10.1320">
    <property type="entry name" value="Anti-sigma factor, zinc-finger domain"/>
    <property type="match status" value="1"/>
</dbReference>
<dbReference type="Proteomes" id="UP000268033">
    <property type="component" value="Unassembled WGS sequence"/>
</dbReference>
<gene>
    <name evidence="2" type="ORF">EDC28_10438</name>
</gene>
<dbReference type="InterPro" id="IPR012807">
    <property type="entry name" value="Anti-sigma_ChrR"/>
</dbReference>